<comment type="caution">
    <text evidence="2">The sequence shown here is derived from an EMBL/GenBank/DDBJ whole genome shotgun (WGS) entry which is preliminary data.</text>
</comment>
<feature type="transmembrane region" description="Helical" evidence="1">
    <location>
        <begin position="12"/>
        <end position="35"/>
    </location>
</feature>
<reference evidence="2" key="1">
    <citation type="submission" date="2020-08" db="EMBL/GenBank/DDBJ databases">
        <title>Multicomponent nature underlies the extraordinary mechanical properties of spider dragline silk.</title>
        <authorList>
            <person name="Kono N."/>
            <person name="Nakamura H."/>
            <person name="Mori M."/>
            <person name="Yoshida Y."/>
            <person name="Ohtoshi R."/>
            <person name="Malay A.D."/>
            <person name="Moran D.A.P."/>
            <person name="Tomita M."/>
            <person name="Numata K."/>
            <person name="Arakawa K."/>
        </authorList>
    </citation>
    <scope>NUCLEOTIDE SEQUENCE</scope>
</reference>
<gene>
    <name evidence="2" type="ORF">NPIL_102231</name>
</gene>
<proteinExistence type="predicted"/>
<dbReference type="Proteomes" id="UP000887013">
    <property type="component" value="Unassembled WGS sequence"/>
</dbReference>
<keyword evidence="1" id="KW-1133">Transmembrane helix</keyword>
<dbReference type="EMBL" id="BMAW01002303">
    <property type="protein sequence ID" value="GFS77920.1"/>
    <property type="molecule type" value="Genomic_DNA"/>
</dbReference>
<accession>A0A8X6T6S5</accession>
<evidence type="ECO:0000313" key="2">
    <source>
        <dbReference type="EMBL" id="GFS77920.1"/>
    </source>
</evidence>
<keyword evidence="1" id="KW-0472">Membrane</keyword>
<evidence type="ECO:0000313" key="3">
    <source>
        <dbReference type="Proteomes" id="UP000887013"/>
    </source>
</evidence>
<dbReference type="AlphaFoldDB" id="A0A8X6T6S5"/>
<keyword evidence="1" id="KW-0812">Transmembrane</keyword>
<organism evidence="2 3">
    <name type="scientific">Nephila pilipes</name>
    <name type="common">Giant wood spider</name>
    <name type="synonym">Nephila maculata</name>
    <dbReference type="NCBI Taxonomy" id="299642"/>
    <lineage>
        <taxon>Eukaryota</taxon>
        <taxon>Metazoa</taxon>
        <taxon>Ecdysozoa</taxon>
        <taxon>Arthropoda</taxon>
        <taxon>Chelicerata</taxon>
        <taxon>Arachnida</taxon>
        <taxon>Araneae</taxon>
        <taxon>Araneomorphae</taxon>
        <taxon>Entelegynae</taxon>
        <taxon>Araneoidea</taxon>
        <taxon>Nephilidae</taxon>
        <taxon>Nephila</taxon>
    </lineage>
</organism>
<sequence>MSIESWTGEGLILQLMFVMDTIFDISHLVIICLYAGRIVSSKSEIIKPLTGLCGLVQKETCAEEVHFFLCLVAHSSTAMTVGGISPLNTNFAVTLLGAIGSNAIIIFQLSSS</sequence>
<protein>
    <submittedName>
        <fullName evidence="2">Uncharacterized protein</fullName>
    </submittedName>
</protein>
<keyword evidence="3" id="KW-1185">Reference proteome</keyword>
<evidence type="ECO:0000256" key="1">
    <source>
        <dbReference type="SAM" id="Phobius"/>
    </source>
</evidence>
<name>A0A8X6T6S5_NEPPI</name>
<feature type="transmembrane region" description="Helical" evidence="1">
    <location>
        <begin position="91"/>
        <end position="109"/>
    </location>
</feature>
<dbReference type="OrthoDB" id="6431462at2759"/>